<gene>
    <name evidence="1" type="ORF">PEPS_00820</name>
</gene>
<dbReference type="RefSeq" id="WP_338397360.1">
    <property type="nucleotide sequence ID" value="NZ_AP025292.1"/>
</dbReference>
<evidence type="ECO:0000313" key="1">
    <source>
        <dbReference type="EMBL" id="BDC97801.1"/>
    </source>
</evidence>
<evidence type="ECO:0000313" key="2">
    <source>
        <dbReference type="Proteomes" id="UP001354989"/>
    </source>
</evidence>
<sequence length="98" mass="11556">MTKDQHVKALALVDSLMSKEKMSLKEEALMDSLVDQIEAYEERWASEEIEDELSPDEFDETFHLLRSKMNTERLYRAIEQVDHGKVKQIDWCELIDLP</sequence>
<protein>
    <submittedName>
        <fullName evidence="1">Uncharacterized protein</fullName>
    </submittedName>
</protein>
<proteinExistence type="predicted"/>
<dbReference type="Proteomes" id="UP001354989">
    <property type="component" value="Chromosome"/>
</dbReference>
<dbReference type="Gene3D" id="6.10.250.330">
    <property type="match status" value="1"/>
</dbReference>
<name>A0ABN6L401_9BACT</name>
<dbReference type="EMBL" id="AP025292">
    <property type="protein sequence ID" value="BDC97801.1"/>
    <property type="molecule type" value="Genomic_DNA"/>
</dbReference>
<organism evidence="1 2">
    <name type="scientific">Persicobacter psychrovividus</name>
    <dbReference type="NCBI Taxonomy" id="387638"/>
    <lineage>
        <taxon>Bacteria</taxon>
        <taxon>Pseudomonadati</taxon>
        <taxon>Bacteroidota</taxon>
        <taxon>Cytophagia</taxon>
        <taxon>Cytophagales</taxon>
        <taxon>Persicobacteraceae</taxon>
        <taxon>Persicobacter</taxon>
    </lineage>
</organism>
<reference evidence="1 2" key="1">
    <citation type="submission" date="2021-12" db="EMBL/GenBank/DDBJ databases">
        <title>Genome sequencing of bacteria with rrn-lacking chromosome and rrn-plasmid.</title>
        <authorList>
            <person name="Anda M."/>
            <person name="Iwasaki W."/>
        </authorList>
    </citation>
    <scope>NUCLEOTIDE SEQUENCE [LARGE SCALE GENOMIC DNA]</scope>
    <source>
        <strain evidence="1 2">NBRC 101262</strain>
    </source>
</reference>
<accession>A0ABN6L401</accession>
<keyword evidence="2" id="KW-1185">Reference proteome</keyword>